<dbReference type="PROSITE" id="PS51257">
    <property type="entry name" value="PROKAR_LIPOPROTEIN"/>
    <property type="match status" value="1"/>
</dbReference>
<gene>
    <name evidence="1" type="ORF">CE91St16_31250</name>
</gene>
<dbReference type="InterPro" id="IPR032320">
    <property type="entry name" value="GH18_BT1044-like"/>
</dbReference>
<dbReference type="RefSeq" id="WP_244077014.1">
    <property type="nucleotide sequence ID" value="NZ_AP025581.1"/>
</dbReference>
<comment type="caution">
    <text evidence="1">The sequence shown here is derived from an EMBL/GenBank/DDBJ whole genome shotgun (WGS) entry which is preliminary data.</text>
</comment>
<dbReference type="AlphaFoldDB" id="A0AA37NSK6"/>
<reference evidence="1" key="1">
    <citation type="submission" date="2022-01" db="EMBL/GenBank/DDBJ databases">
        <title>Novel bile acid biosynthetic pathways are enriched in the microbiome of centenarians.</title>
        <authorList>
            <person name="Sato Y."/>
            <person name="Atarashi K."/>
            <person name="Plichta R.D."/>
            <person name="Arai Y."/>
            <person name="Sasajima S."/>
            <person name="Kearney M.S."/>
            <person name="Suda W."/>
            <person name="Takeshita K."/>
            <person name="Sasaki T."/>
            <person name="Okamoto S."/>
            <person name="Skelly N.A."/>
            <person name="Okamura Y."/>
            <person name="Vlamakis H."/>
            <person name="Li Y."/>
            <person name="Tanoue T."/>
            <person name="Takei H."/>
            <person name="Nittono H."/>
            <person name="Narushima S."/>
            <person name="Irie J."/>
            <person name="Itoh H."/>
            <person name="Moriya K."/>
            <person name="Sugiura Y."/>
            <person name="Suematsu M."/>
            <person name="Moritoki N."/>
            <person name="Shibata S."/>
            <person name="Littman R.D."/>
            <person name="Fischbach A.M."/>
            <person name="Uwamino Y."/>
            <person name="Inoue T."/>
            <person name="Honda A."/>
            <person name="Hattori M."/>
            <person name="Murai T."/>
            <person name="Xavier J.R."/>
            <person name="Hirose N."/>
            <person name="Honda K."/>
        </authorList>
    </citation>
    <scope>NUCLEOTIDE SEQUENCE</scope>
    <source>
        <strain evidence="1">CE91-St16</strain>
    </source>
</reference>
<dbReference type="SUPFAM" id="SSF51445">
    <property type="entry name" value="(Trans)glycosidases"/>
    <property type="match status" value="1"/>
</dbReference>
<dbReference type="GO" id="GO:0004553">
    <property type="term" value="F:hydrolase activity, hydrolyzing O-glycosyl compounds"/>
    <property type="evidence" value="ECO:0007669"/>
    <property type="project" value="InterPro"/>
</dbReference>
<dbReference type="InterPro" id="IPR001579">
    <property type="entry name" value="Glyco_hydro_18_chit_AS"/>
</dbReference>
<dbReference type="EMBL" id="BQOL01000002">
    <property type="protein sequence ID" value="GKI20217.1"/>
    <property type="molecule type" value="Genomic_DNA"/>
</dbReference>
<accession>A0AA37NSK6</accession>
<proteinExistence type="predicted"/>
<name>A0AA37NSK6_9BACT</name>
<dbReference type="GO" id="GO:0005975">
    <property type="term" value="P:carbohydrate metabolic process"/>
    <property type="evidence" value="ECO:0007669"/>
    <property type="project" value="InterPro"/>
</dbReference>
<evidence type="ECO:0000313" key="2">
    <source>
        <dbReference type="Proteomes" id="UP001055105"/>
    </source>
</evidence>
<dbReference type="InterPro" id="IPR017853">
    <property type="entry name" value="GH"/>
</dbReference>
<organism evidence="1 2">
    <name type="scientific">Alistipes finegoldii</name>
    <dbReference type="NCBI Taxonomy" id="214856"/>
    <lineage>
        <taxon>Bacteria</taxon>
        <taxon>Pseudomonadati</taxon>
        <taxon>Bacteroidota</taxon>
        <taxon>Bacteroidia</taxon>
        <taxon>Bacteroidales</taxon>
        <taxon>Rikenellaceae</taxon>
        <taxon>Alistipes</taxon>
    </lineage>
</organism>
<dbReference type="Gene3D" id="3.20.20.80">
    <property type="entry name" value="Glycosidases"/>
    <property type="match status" value="1"/>
</dbReference>
<dbReference type="Pfam" id="PF16141">
    <property type="entry name" value="GH18_BT1044-like"/>
    <property type="match status" value="1"/>
</dbReference>
<sequence>MKYAIIRRGIFTVLGAAVFGGALLAAGCSDWTESRPEFIDKPGHTARYYASLRDYKNSDHARYFGWYAGWVGTGARMSNSLRGLPDSLDIVSLWENQTNLDRNRMEDMRYVQQVKGTKVLFTFIVRNCGDGCTPAEHAGSVEEKSAFWGFVENDDAAREAACRKYANAVCDSLFKYGYDGFDIDFEPSYGYSGNIAMKASVDPKPMLWFVGELSKRIGPLSGSGKMLVIDGETWSSPAELAPVYDYIIEQAYEAREPEDLQDRFDRYIKHFSPHRDAEELARIWFVTENFEKHRGTGGVAYVEQDGTTMNSLLGMARWNPTLDGRTVRKGGCGVYRIETEYALNTRKGTFPWSREAMQAMNPSNN</sequence>
<dbReference type="PROSITE" id="PS01095">
    <property type="entry name" value="GH18_1"/>
    <property type="match status" value="1"/>
</dbReference>
<evidence type="ECO:0000313" key="1">
    <source>
        <dbReference type="EMBL" id="GKI20217.1"/>
    </source>
</evidence>
<protein>
    <submittedName>
        <fullName evidence="1">Endoglycosidase</fullName>
    </submittedName>
</protein>
<dbReference type="Proteomes" id="UP001055105">
    <property type="component" value="Unassembled WGS sequence"/>
</dbReference>